<evidence type="ECO:0000313" key="1">
    <source>
        <dbReference type="EMBL" id="CAG8614083.1"/>
    </source>
</evidence>
<reference evidence="1 2" key="1">
    <citation type="submission" date="2021-06" db="EMBL/GenBank/DDBJ databases">
        <authorList>
            <person name="Kallberg Y."/>
            <person name="Tangrot J."/>
            <person name="Rosling A."/>
        </authorList>
    </citation>
    <scope>NUCLEOTIDE SEQUENCE [LARGE SCALE GENOMIC DNA]</scope>
    <source>
        <strain evidence="1 2">120-4 pot B 10/14</strain>
    </source>
</reference>
<proteinExistence type="predicted"/>
<dbReference type="Proteomes" id="UP000789901">
    <property type="component" value="Unassembled WGS sequence"/>
</dbReference>
<organism evidence="1 2">
    <name type="scientific">Gigaspora margarita</name>
    <dbReference type="NCBI Taxonomy" id="4874"/>
    <lineage>
        <taxon>Eukaryota</taxon>
        <taxon>Fungi</taxon>
        <taxon>Fungi incertae sedis</taxon>
        <taxon>Mucoromycota</taxon>
        <taxon>Glomeromycotina</taxon>
        <taxon>Glomeromycetes</taxon>
        <taxon>Diversisporales</taxon>
        <taxon>Gigasporaceae</taxon>
        <taxon>Gigaspora</taxon>
    </lineage>
</organism>
<name>A0ABN7ULM0_GIGMA</name>
<evidence type="ECO:0000313" key="2">
    <source>
        <dbReference type="Proteomes" id="UP000789901"/>
    </source>
</evidence>
<gene>
    <name evidence="1" type="ORF">GMARGA_LOCUS7504</name>
</gene>
<sequence>MSRRMYDSIVMSITRYETRQGHYSYEQSKLVLQYKGLNGFLSALEKVRKYSVLLNESFFKHNKDNIKLHNTYNIEFHNTDNIEPNNTDNIKSHNAENTKENLEHLASQISKLVLRDGSKNVLQELCKKEQLNESCINKLEEDQASEQKNIISEAKGVYLSIEPKSDKRKQELLSSWTGKSKKCAQNSTRSIVVKANEKSIKKGEILNQDQKANRVLIEREEPRNLANNCYRKRKQNNKWVLRKSEDKSRRVLYNNITSDIRESSTKQENWKTELMEKKKQIKEKMNEEDNLET</sequence>
<protein>
    <submittedName>
        <fullName evidence="1">1629_t:CDS:1</fullName>
    </submittedName>
</protein>
<dbReference type="EMBL" id="CAJVQB010003650">
    <property type="protein sequence ID" value="CAG8614083.1"/>
    <property type="molecule type" value="Genomic_DNA"/>
</dbReference>
<keyword evidence="2" id="KW-1185">Reference proteome</keyword>
<comment type="caution">
    <text evidence="1">The sequence shown here is derived from an EMBL/GenBank/DDBJ whole genome shotgun (WGS) entry which is preliminary data.</text>
</comment>
<accession>A0ABN7ULM0</accession>